<name>A0AAF0QKB1_SOLVR</name>
<dbReference type="GO" id="GO:0004519">
    <property type="term" value="F:endonuclease activity"/>
    <property type="evidence" value="ECO:0007669"/>
    <property type="project" value="UniProtKB-KW"/>
</dbReference>
<evidence type="ECO:0000256" key="6">
    <source>
        <dbReference type="ARBA" id="ARBA00022918"/>
    </source>
</evidence>
<evidence type="ECO:0000256" key="1">
    <source>
        <dbReference type="ARBA" id="ARBA00022679"/>
    </source>
</evidence>
<protein>
    <recommendedName>
        <fullName evidence="7">Reverse transcriptase RNase H-like domain-containing protein</fullName>
    </recommendedName>
</protein>
<evidence type="ECO:0000313" key="9">
    <source>
        <dbReference type="Proteomes" id="UP001234989"/>
    </source>
</evidence>
<dbReference type="PANTHER" id="PTHR33180:SF31">
    <property type="entry name" value="POLYPROTEIN PROTEIN"/>
    <property type="match status" value="1"/>
</dbReference>
<dbReference type="Pfam" id="PF17917">
    <property type="entry name" value="RT_RNaseH"/>
    <property type="match status" value="1"/>
</dbReference>
<accession>A0AAF0QKB1</accession>
<gene>
    <name evidence="8" type="ORF">MTR67_018241</name>
</gene>
<keyword evidence="5" id="KW-0378">Hydrolase</keyword>
<dbReference type="InterPro" id="IPR041373">
    <property type="entry name" value="RT_RNaseH"/>
</dbReference>
<evidence type="ECO:0000256" key="5">
    <source>
        <dbReference type="ARBA" id="ARBA00022801"/>
    </source>
</evidence>
<evidence type="ECO:0000259" key="7">
    <source>
        <dbReference type="Pfam" id="PF17917"/>
    </source>
</evidence>
<dbReference type="GO" id="GO:0016787">
    <property type="term" value="F:hydrolase activity"/>
    <property type="evidence" value="ECO:0007669"/>
    <property type="project" value="UniProtKB-KW"/>
</dbReference>
<evidence type="ECO:0000256" key="3">
    <source>
        <dbReference type="ARBA" id="ARBA00022722"/>
    </source>
</evidence>
<keyword evidence="9" id="KW-1185">Reference proteome</keyword>
<keyword evidence="2" id="KW-0548">Nucleotidyltransferase</keyword>
<keyword evidence="1" id="KW-0808">Transferase</keyword>
<proteinExistence type="predicted"/>
<evidence type="ECO:0000313" key="8">
    <source>
        <dbReference type="EMBL" id="WMV24856.1"/>
    </source>
</evidence>
<dbReference type="EMBL" id="CP133615">
    <property type="protein sequence ID" value="WMV24856.1"/>
    <property type="molecule type" value="Genomic_DNA"/>
</dbReference>
<dbReference type="Proteomes" id="UP001234989">
    <property type="component" value="Chromosome 4"/>
</dbReference>
<keyword evidence="6" id="KW-0695">RNA-directed DNA polymerase</keyword>
<feature type="domain" description="Reverse transcriptase RNase H-like" evidence="7">
    <location>
        <begin position="321"/>
        <end position="398"/>
    </location>
</feature>
<sequence>MTTELSIKRNARLSGFMRITSMNYSTQDCSTYRVHAELWEKEKGKGKIVPKVAEQSSNSEGIYATHITISPSEGHSGENSLASTEPEDDQLLQDSRIELCSNEINDPTRILVPLMPLPPPAQIVEQAPPPRSLNRLKLGGPYIPAWVLEFYSAYEELVPKGKKKASAFKPVDYVIMHGKKVKCISNKINEINVECMRDEDDQRRVTPVDTSLIVDVDMLPVEAIVPPQAGEPTKAIVPGLIERAIAAALALIRDELREHKESIGVDHEALHRSWTTSWTVLAFLVARQRSPGPDVKSRDPSRVVVLTMGRGGTRKRPPIDKFGLGCVLMQRSKVIAYASRKLKVHEKNYPTHDLKLAAVVFTVKILRHYLYGVHVDVLTDHNNLQYLFTQKELNLRQRR</sequence>
<dbReference type="CDD" id="cd09274">
    <property type="entry name" value="RNase_HI_RT_Ty3"/>
    <property type="match status" value="1"/>
</dbReference>
<reference evidence="8" key="1">
    <citation type="submission" date="2023-08" db="EMBL/GenBank/DDBJ databases">
        <title>A de novo genome assembly of Solanum verrucosum Schlechtendal, a Mexican diploid species geographically isolated from the other diploid A-genome species in potato relatives.</title>
        <authorList>
            <person name="Hosaka K."/>
        </authorList>
    </citation>
    <scope>NUCLEOTIDE SEQUENCE</scope>
    <source>
        <tissue evidence="8">Young leaves</tissue>
    </source>
</reference>
<dbReference type="SUPFAM" id="SSF56672">
    <property type="entry name" value="DNA/RNA polymerases"/>
    <property type="match status" value="1"/>
</dbReference>
<dbReference type="PANTHER" id="PTHR33180">
    <property type="entry name" value="PHOTOSYSTEM II CP43 REACTION CENTER PROTEIN"/>
    <property type="match status" value="1"/>
</dbReference>
<organism evidence="8 9">
    <name type="scientific">Solanum verrucosum</name>
    <dbReference type="NCBI Taxonomy" id="315347"/>
    <lineage>
        <taxon>Eukaryota</taxon>
        <taxon>Viridiplantae</taxon>
        <taxon>Streptophyta</taxon>
        <taxon>Embryophyta</taxon>
        <taxon>Tracheophyta</taxon>
        <taxon>Spermatophyta</taxon>
        <taxon>Magnoliopsida</taxon>
        <taxon>eudicotyledons</taxon>
        <taxon>Gunneridae</taxon>
        <taxon>Pentapetalae</taxon>
        <taxon>asterids</taxon>
        <taxon>lamiids</taxon>
        <taxon>Solanales</taxon>
        <taxon>Solanaceae</taxon>
        <taxon>Solanoideae</taxon>
        <taxon>Solaneae</taxon>
        <taxon>Solanum</taxon>
    </lineage>
</organism>
<dbReference type="GO" id="GO:0003964">
    <property type="term" value="F:RNA-directed DNA polymerase activity"/>
    <property type="evidence" value="ECO:0007669"/>
    <property type="project" value="UniProtKB-KW"/>
</dbReference>
<dbReference type="InterPro" id="IPR043502">
    <property type="entry name" value="DNA/RNA_pol_sf"/>
</dbReference>
<keyword evidence="3" id="KW-0540">Nuclease</keyword>
<dbReference type="AlphaFoldDB" id="A0AAF0QKB1"/>
<evidence type="ECO:0000256" key="4">
    <source>
        <dbReference type="ARBA" id="ARBA00022759"/>
    </source>
</evidence>
<evidence type="ECO:0000256" key="2">
    <source>
        <dbReference type="ARBA" id="ARBA00022695"/>
    </source>
</evidence>
<keyword evidence="4" id="KW-0255">Endonuclease</keyword>